<feature type="region of interest" description="Disordered" evidence="1">
    <location>
        <begin position="1"/>
        <end position="22"/>
    </location>
</feature>
<proteinExistence type="predicted"/>
<reference evidence="2" key="1">
    <citation type="submission" date="2013-04" db="UniProtKB">
        <authorList>
            <consortium name="EnsemblPlants"/>
        </authorList>
    </citation>
    <scope>IDENTIFICATION</scope>
</reference>
<dbReference type="EnsemblPlants" id="OB02G26840.1">
    <property type="protein sequence ID" value="OB02G26840.1"/>
    <property type="gene ID" value="OB02G26840"/>
</dbReference>
<sequence length="254" mass="29176">MTAQARTEDASNEEDVGHDINVDGDMDQAAIDVTDDVLREMTMVNDANKPSLRFGTVYPNMIDFRLAVRFLKKKKVGNEAFAIIAESELDLKATYTETTDKWTWFMSQLHKAIGNVSPLAICIDALGIWLNTYHGSKWYRSSFNPDIKCDYVTNNLAECFNNWIRDFKDLPICDLADKYRELVMILWNRRRRIAQKFSGRILPVVLHQLKARTRELDHLSVVDATSDIAKSWDNNSSNCRHVVKSGELYCICEE</sequence>
<evidence type="ECO:0000313" key="2">
    <source>
        <dbReference type="EnsemblPlants" id="OB02G26840.1"/>
    </source>
</evidence>
<dbReference type="Gramene" id="OB02G26840.1">
    <property type="protein sequence ID" value="OB02G26840.1"/>
    <property type="gene ID" value="OB02G26840"/>
</dbReference>
<organism evidence="2">
    <name type="scientific">Oryza brachyantha</name>
    <name type="common">malo sina</name>
    <dbReference type="NCBI Taxonomy" id="4533"/>
    <lineage>
        <taxon>Eukaryota</taxon>
        <taxon>Viridiplantae</taxon>
        <taxon>Streptophyta</taxon>
        <taxon>Embryophyta</taxon>
        <taxon>Tracheophyta</taxon>
        <taxon>Spermatophyta</taxon>
        <taxon>Magnoliopsida</taxon>
        <taxon>Liliopsida</taxon>
        <taxon>Poales</taxon>
        <taxon>Poaceae</taxon>
        <taxon>BOP clade</taxon>
        <taxon>Oryzoideae</taxon>
        <taxon>Oryzeae</taxon>
        <taxon>Oryzinae</taxon>
        <taxon>Oryza</taxon>
    </lineage>
</organism>
<protein>
    <submittedName>
        <fullName evidence="2">Uncharacterized protein</fullName>
    </submittedName>
</protein>
<dbReference type="HOGENOM" id="CLU_1095702_0_0_1"/>
<keyword evidence="3" id="KW-1185">Reference proteome</keyword>
<evidence type="ECO:0000313" key="3">
    <source>
        <dbReference type="Proteomes" id="UP000006038"/>
    </source>
</evidence>
<evidence type="ECO:0000256" key="1">
    <source>
        <dbReference type="SAM" id="MobiDB-lite"/>
    </source>
</evidence>
<dbReference type="AlphaFoldDB" id="J3LDG7"/>
<name>J3LDG7_ORYBR</name>
<accession>J3LDG7</accession>
<dbReference type="Proteomes" id="UP000006038">
    <property type="component" value="Unassembled WGS sequence"/>
</dbReference>